<feature type="domain" description="Nephrocystin 3-like N-terminal" evidence="3">
    <location>
        <begin position="279"/>
        <end position="440"/>
    </location>
</feature>
<organism evidence="4 5">
    <name type="scientific">Diplodia intermedia</name>
    <dbReference type="NCBI Taxonomy" id="856260"/>
    <lineage>
        <taxon>Eukaryota</taxon>
        <taxon>Fungi</taxon>
        <taxon>Dikarya</taxon>
        <taxon>Ascomycota</taxon>
        <taxon>Pezizomycotina</taxon>
        <taxon>Dothideomycetes</taxon>
        <taxon>Dothideomycetes incertae sedis</taxon>
        <taxon>Botryosphaeriales</taxon>
        <taxon>Botryosphaeriaceae</taxon>
        <taxon>Diplodia</taxon>
    </lineage>
</organism>
<accession>A0ABR3TIQ3</accession>
<feature type="region of interest" description="Disordered" evidence="2">
    <location>
        <begin position="1075"/>
        <end position="1098"/>
    </location>
</feature>
<feature type="region of interest" description="Disordered" evidence="2">
    <location>
        <begin position="1113"/>
        <end position="1148"/>
    </location>
</feature>
<dbReference type="Gene3D" id="1.25.40.10">
    <property type="entry name" value="Tetratricopeptide repeat domain"/>
    <property type="match status" value="2"/>
</dbReference>
<dbReference type="EMBL" id="JAKEKT020000064">
    <property type="protein sequence ID" value="KAL1639404.1"/>
    <property type="molecule type" value="Genomic_DNA"/>
</dbReference>
<gene>
    <name evidence="4" type="ORF">SLS58_007985</name>
</gene>
<comment type="caution">
    <text evidence="4">The sequence shown here is derived from an EMBL/GenBank/DDBJ whole genome shotgun (WGS) entry which is preliminary data.</text>
</comment>
<feature type="compositionally biased region" description="Gly residues" evidence="2">
    <location>
        <begin position="2082"/>
        <end position="2092"/>
    </location>
</feature>
<dbReference type="InterPro" id="IPR027417">
    <property type="entry name" value="P-loop_NTPase"/>
</dbReference>
<evidence type="ECO:0000259" key="3">
    <source>
        <dbReference type="Pfam" id="PF24883"/>
    </source>
</evidence>
<dbReference type="Pfam" id="PF24883">
    <property type="entry name" value="NPHP3_N"/>
    <property type="match status" value="1"/>
</dbReference>
<dbReference type="SUPFAM" id="SSF52540">
    <property type="entry name" value="P-loop containing nucleoside triphosphate hydrolases"/>
    <property type="match status" value="1"/>
</dbReference>
<dbReference type="InterPro" id="IPR011990">
    <property type="entry name" value="TPR-like_helical_dom_sf"/>
</dbReference>
<evidence type="ECO:0000313" key="5">
    <source>
        <dbReference type="Proteomes" id="UP001521184"/>
    </source>
</evidence>
<keyword evidence="1" id="KW-0677">Repeat</keyword>
<dbReference type="PANTHER" id="PTHR10039">
    <property type="entry name" value="AMELOGENIN"/>
    <property type="match status" value="1"/>
</dbReference>
<dbReference type="PANTHER" id="PTHR10039:SF11">
    <property type="entry name" value="NACHT DOMAIN PROTEIN (AFU_ORTHOLOGUE AFUA_1G01490)"/>
    <property type="match status" value="1"/>
</dbReference>
<feature type="compositionally biased region" description="Low complexity" evidence="2">
    <location>
        <begin position="1075"/>
        <end position="1096"/>
    </location>
</feature>
<feature type="region of interest" description="Disordered" evidence="2">
    <location>
        <begin position="2055"/>
        <end position="2176"/>
    </location>
</feature>
<sequence>MAEYQTNGAHPLHIDSELANKRKDSFDVSPSTMRHSSGTILRDSTMRASSRVKHELSSPQRSLLENEIKNVDGFLDYVAHLRLRYMPHPGSKWDRVLQWAEFFASAVHHFQAAAASVMSCGDDAAQLIWGSCRVLLELGMARLDMIHTAFALFNDAALMFAHFSENQDIFSTGGGGLQQSLATAYADLVGLVVDVSLHYVNGGSIADFDARFARRADALFASREYIIEVFWKTQLQMRFGKDVTEEVEQIRRFLSPADTVVRALLSKQLKSRERHVEFTCEWFDAMLRDFTTGDDNVFLVTGKPGCGKTVLSQWIMERLRRQQDQASYNVSCFFVEGDFKTEVSPLSIARGLLLQVFDSSIGDVDLYEQILALKQRPPQDQLAMEQATWSAIEGGLRHKRTMLIVDGLDKVVGGEDASVRVLDRLHSITSKSSGTKAIVLSEPLKKAGSHRARLFTIDTKHVHQDMERVLDTTVSASFPSLNQKERINLVQRLVSLGDGSFAHAMLLLEMTKREKTLSSMMSALDRAPRTMAECGKKLVDMVDMHQRDTRSTVAWLLAAQRPLTVREIRTLIAVDTAQLTASTRISDAETDLRVALGPLIRIHDGVVRFRFPLIQQQLAELAAAKDARVPFNMQEANYDMVNRCLADVKMSVTEHHAPMAEPMPTDVMERMFSSHSLLEYTARYWAVHFMQSPMYQKDGKHKFTSEFKYVFPASTTLAVLEHSCWTTGMVACYNLALHLRRTVAPDHEEAIFQSLVSLARCYQLMSHTKDASIHYHDAFTLGVRLFGQQSSILATVVAGYIDTTQATKENLTTREELLEYLVGYQRHVRGASAQHTIKYARILVQLYKESGKMTRAIELEEELHQMCIEHYGTHHAVTEEVLEGLMGLLRESGNDEQLTRIRIAKYERARRTLSLTDAALVKAARDMVAFYEKNGQEHRAEEILTELWQSLTQAAQSRTSVTLQERKLEVAMAYQRFLDQHGRAQDAQNVLVGVWTEYQDELDTENKLSESQLRTILAVGRELQQHRLLDAAKNVFSSMWSYLRRVNEQDSKLAMESAMSLSDVSRELIETKITSTASTSTAASSNSEESTEVSQESIDELEEILESITAITNTMATGTTTTTTTTSAAPDSSSSTKDQQQQQKASSSTAISLVTTAGTLSSFYVSQKQWRKATTTSIKALEVAWPSVLATSGAVELPSRDSDRAVAITTAKRLAHCYFTQRQITKAEHIHVRVFQATKALGVRDERCSRAAQQLIDFYETVFQFDKQMDALAELYAMQKKTLSAADKATITTAYRLARGCHEMQRDADAEKRFVEIVTALRKPGADKVLERDAVEAAFALCGMYVDTRRWAEAGDLYAQLWRTVLTQDDAAAYGWTQDRVERLYVAHGDLLRTKLNADAGTQLRLATEYQRRVVELFGEDCEVAVRATLQLAEMYERSDEHASQAVSLYEKALASSGKTTTTTTTASSMTSAQQQKLMASLTQSRQRLANLYSKQKGTSSKGLSIYREEITKTAATHGFASGQAMRQLSEFCANSETKESRAQAVELLQTAIRDIVVKERSAEKQVDAAHSLVRMYVQLESRQTAVDLHQAIRRQIVSGEYDNDHSGGAFNLQGAGQHSFAFVVAFEEALADGRHHFSELMATLMTERLLHHNYARAARADVSFETLFGHGARLVAFYAARGRAAESARAEADLLLRFARVFEAQSSSPVFTRFFHACLSEMGGEARDTVVIRAAAGTVLEHLRAQRFAEAFELAGYVQRFLQLYGAFDAQENVSTAFRLALWLAGRGTEVARTQGCPDKKLRAQMLDLSAAFLRLAVSRLDVRATDMPLEELNELVGLLGEQRNWEALESILSAAWSSRHHSKGSAPWPAATVVALGARLVQVRFQLPGCRPQALHLAADIAYNLRRTWGLHDAVTLDMLRLLAGLYAVNGDTANALEVRQTVLRGTLEGVQHGVFGKSEGAEVASREFELLKQTHAACGGWSAGDVSTFGRLQVQLNDVLGAEQKWKGCKEAQEGVEGWKAPKGKDQKLGELEKVVIPESWEFLRKDAAGEHRNNLRRTSGLEGGRSPASPRTPAMLYSGGGRNGGGGRTVTPPRERGSPEMKGQQHKTAELQQQKGETQQKKGETQQQKGETQQQKKGETKVMTKEKKVVHGDDDMLEALEGGPVGGPIGGK</sequence>
<name>A0ABR3TIQ3_9PEZI</name>
<dbReference type="Proteomes" id="UP001521184">
    <property type="component" value="Unassembled WGS sequence"/>
</dbReference>
<evidence type="ECO:0000256" key="2">
    <source>
        <dbReference type="SAM" id="MobiDB-lite"/>
    </source>
</evidence>
<keyword evidence="5" id="KW-1185">Reference proteome</keyword>
<reference evidence="4 5" key="1">
    <citation type="journal article" date="2023" name="Plant Dis.">
        <title>First Report of Diplodia intermedia Causing Canker and Dieback Diseases on Apple Trees in Canada.</title>
        <authorList>
            <person name="Ellouze W."/>
            <person name="Ilyukhin E."/>
            <person name="Sulman M."/>
            <person name="Ali S."/>
        </authorList>
    </citation>
    <scope>NUCLEOTIDE SEQUENCE [LARGE SCALE GENOMIC DNA]</scope>
    <source>
        <strain evidence="4 5">M45-28</strain>
    </source>
</reference>
<feature type="compositionally biased region" description="Gly residues" evidence="2">
    <location>
        <begin position="2167"/>
        <end position="2176"/>
    </location>
</feature>
<dbReference type="InterPro" id="IPR056884">
    <property type="entry name" value="NPHP3-like_N"/>
</dbReference>
<dbReference type="Gene3D" id="3.40.50.300">
    <property type="entry name" value="P-loop containing nucleotide triphosphate hydrolases"/>
    <property type="match status" value="1"/>
</dbReference>
<protein>
    <recommendedName>
        <fullName evidence="3">Nephrocystin 3-like N-terminal domain-containing protein</fullName>
    </recommendedName>
</protein>
<proteinExistence type="predicted"/>
<evidence type="ECO:0000313" key="4">
    <source>
        <dbReference type="EMBL" id="KAL1639404.1"/>
    </source>
</evidence>
<evidence type="ECO:0000256" key="1">
    <source>
        <dbReference type="ARBA" id="ARBA00022737"/>
    </source>
</evidence>
<feature type="compositionally biased region" description="Basic and acidic residues" evidence="2">
    <location>
        <begin position="2138"/>
        <end position="2158"/>
    </location>
</feature>